<keyword evidence="3" id="KW-0964">Secreted</keyword>
<sequence>MVLPDITQSLIDRGLLYSDYYWSGSVITYSIPNGGTSWIPGYEEAAAGASYSEFTAAQAARFVSAIELWDSYIATSLVQVDDGSTYGDIRIAYTDIADVRTWGYAYIPPYAGGSSVKPGDIWVDTANKGSLYAEGSYDYMALLHEIGHTLGLKHPHEWPVLSAEFDSTAYTLMSYNSSFEWRVSFSATGYSYGRVDSATPMVLDIAAIQSRYGADLATAAGTNIYRITDEMTLSRRAIYDAGGTDTIDLSALSRGSRLDMRPGASSDLGYFSKADQIAAAKAAYPGMSSRFIEQAFDNQKYLPYEWTNNLGIAFSTLIEKAVGSRFNDRIFGNEAANTIDGGLGADILYGRQGLDWFHGTIAALDNTTFGDIAPGETITFNDRGATVTRIRQSDPFTEGDVFTEIYVRTSPNGPEQKVKLFGLDTATLFFEGATVTVGGTADDEIFVGRVGNDLYSGGGGGDTVDYSAARGGLRVDLGSTAAQSVGGGFGVDKLLSIWNLIGGAGADRLTGSDAWNEISGGDGADLIAGRGGNDTLIGGAGNDTLDGGTGADAMFGGAGNDIYVVDDISTDTPFFGIVGDTVREDTVAGIDDGGRDLVQASVSFTLGRFVENLTLTGTAAIDGSGNELANVIIGNRGANHLFGFDGDDILDGGAGDDTLRGGAGRDSLTGGAGKDDLDGGEDGDTYYVDGADIVMDSGQSGIDLVVSRGGFVLKTGSGIENLRSVETAANANLTGNELDNAITAYGANNLLYGAAGNDTIRAGAGDDVLRGGLGSDRLWGEQGADTFLFVRGESLAITGRDGADAIFDFATGEDRIDLNIFSGSAPEAAYAEVEFASSGFTALKKAAEAAMTGGVKAVFVAGTTDGWLFWSTNGSDGTADEAVRLMGLNSIAGFDRADLI</sequence>
<dbReference type="InterPro" id="IPR050557">
    <property type="entry name" value="RTX_toxin/Mannuronan_C5-epim"/>
</dbReference>
<evidence type="ECO:0000256" key="4">
    <source>
        <dbReference type="ARBA" id="ARBA00022656"/>
    </source>
</evidence>
<dbReference type="AlphaFoldDB" id="A0A4R7C8A2"/>
<keyword evidence="6" id="KW-0843">Virulence</keyword>
<evidence type="ECO:0000256" key="6">
    <source>
        <dbReference type="ARBA" id="ARBA00023026"/>
    </source>
</evidence>
<evidence type="ECO:0000256" key="3">
    <source>
        <dbReference type="ARBA" id="ARBA00022525"/>
    </source>
</evidence>
<dbReference type="OrthoDB" id="7975253at2"/>
<dbReference type="InterPro" id="IPR001343">
    <property type="entry name" value="Hemolysn_Ca-bd"/>
</dbReference>
<keyword evidence="10" id="KW-1185">Reference proteome</keyword>
<dbReference type="InterPro" id="IPR034033">
    <property type="entry name" value="Serralysin-like"/>
</dbReference>
<dbReference type="InterPro" id="IPR024079">
    <property type="entry name" value="MetalloPept_cat_dom_sf"/>
</dbReference>
<keyword evidence="5" id="KW-0677">Repeat</keyword>
<dbReference type="InterPro" id="IPR018511">
    <property type="entry name" value="Hemolysin-typ_Ca-bd_CS"/>
</dbReference>
<gene>
    <name evidence="9" type="ORF">EV668_2140</name>
</gene>
<dbReference type="CDD" id="cd04277">
    <property type="entry name" value="ZnMc_serralysin_like"/>
    <property type="match status" value="1"/>
</dbReference>
<dbReference type="Gene3D" id="3.40.390.10">
    <property type="entry name" value="Collagenase (Catalytic Domain)"/>
    <property type="match status" value="1"/>
</dbReference>
<name>A0A4R7C8A2_9HYPH</name>
<dbReference type="RefSeq" id="WP_133769708.1">
    <property type="nucleotide sequence ID" value="NZ_SNZR01000011.1"/>
</dbReference>
<keyword evidence="4" id="KW-0800">Toxin</keyword>
<evidence type="ECO:0000313" key="10">
    <source>
        <dbReference type="Proteomes" id="UP000295122"/>
    </source>
</evidence>
<protein>
    <submittedName>
        <fullName evidence="9">Ca2+-binding RTX toxin-like protein</fullName>
    </submittedName>
</protein>
<dbReference type="InterPro" id="IPR003995">
    <property type="entry name" value="RTX_toxin_determinant-A"/>
</dbReference>
<evidence type="ECO:0000313" key="9">
    <source>
        <dbReference type="EMBL" id="TDR94850.1"/>
    </source>
</evidence>
<comment type="subcellular location">
    <subcellularLocation>
        <location evidence="1">Membrane</location>
    </subcellularLocation>
    <subcellularLocation>
        <location evidence="2">Secreted</location>
    </subcellularLocation>
</comment>
<dbReference type="PROSITE" id="PS00330">
    <property type="entry name" value="HEMOLYSIN_CALCIUM"/>
    <property type="match status" value="5"/>
</dbReference>
<dbReference type="GO" id="GO:0005615">
    <property type="term" value="C:extracellular space"/>
    <property type="evidence" value="ECO:0007669"/>
    <property type="project" value="InterPro"/>
</dbReference>
<dbReference type="GO" id="GO:0005509">
    <property type="term" value="F:calcium ion binding"/>
    <property type="evidence" value="ECO:0007669"/>
    <property type="project" value="InterPro"/>
</dbReference>
<dbReference type="SUPFAM" id="SSF51120">
    <property type="entry name" value="beta-Roll"/>
    <property type="match status" value="4"/>
</dbReference>
<dbReference type="Pfam" id="PF00353">
    <property type="entry name" value="HemolysinCabind"/>
    <property type="match status" value="5"/>
</dbReference>
<dbReference type="GO" id="GO:0016020">
    <property type="term" value="C:membrane"/>
    <property type="evidence" value="ECO:0007669"/>
    <property type="project" value="UniProtKB-SubCell"/>
</dbReference>
<evidence type="ECO:0000256" key="2">
    <source>
        <dbReference type="ARBA" id="ARBA00004613"/>
    </source>
</evidence>
<evidence type="ECO:0000256" key="8">
    <source>
        <dbReference type="SAM" id="MobiDB-lite"/>
    </source>
</evidence>
<comment type="caution">
    <text evidence="9">The sequence shown here is derived from an EMBL/GenBank/DDBJ whole genome shotgun (WGS) entry which is preliminary data.</text>
</comment>
<evidence type="ECO:0000256" key="1">
    <source>
        <dbReference type="ARBA" id="ARBA00004370"/>
    </source>
</evidence>
<dbReference type="PANTHER" id="PTHR38340:SF1">
    <property type="entry name" value="S-LAYER PROTEIN"/>
    <property type="match status" value="1"/>
</dbReference>
<dbReference type="Proteomes" id="UP000295122">
    <property type="component" value="Unassembled WGS sequence"/>
</dbReference>
<dbReference type="SUPFAM" id="SSF55486">
    <property type="entry name" value="Metalloproteases ('zincins'), catalytic domain"/>
    <property type="match status" value="1"/>
</dbReference>
<dbReference type="GO" id="GO:0090729">
    <property type="term" value="F:toxin activity"/>
    <property type="evidence" value="ECO:0007669"/>
    <property type="project" value="UniProtKB-KW"/>
</dbReference>
<accession>A0A4R7C8A2</accession>
<reference evidence="9 10" key="1">
    <citation type="submission" date="2019-03" db="EMBL/GenBank/DDBJ databases">
        <title>Genomic Encyclopedia of Type Strains, Phase IV (KMG-IV): sequencing the most valuable type-strain genomes for metagenomic binning, comparative biology and taxonomic classification.</title>
        <authorList>
            <person name="Goeker M."/>
        </authorList>
    </citation>
    <scope>NUCLEOTIDE SEQUENCE [LARGE SCALE GENOMIC DNA]</scope>
    <source>
        <strain evidence="9 10">DSM 25903</strain>
    </source>
</reference>
<dbReference type="EMBL" id="SNZR01000011">
    <property type="protein sequence ID" value="TDR94850.1"/>
    <property type="molecule type" value="Genomic_DNA"/>
</dbReference>
<dbReference type="PANTHER" id="PTHR38340">
    <property type="entry name" value="S-LAYER PROTEIN"/>
    <property type="match status" value="1"/>
</dbReference>
<dbReference type="Gene3D" id="2.150.10.10">
    <property type="entry name" value="Serralysin-like metalloprotease, C-terminal"/>
    <property type="match status" value="3"/>
</dbReference>
<dbReference type="PRINTS" id="PR00313">
    <property type="entry name" value="CABNDNGRPT"/>
</dbReference>
<dbReference type="GO" id="GO:0008237">
    <property type="term" value="F:metallopeptidase activity"/>
    <property type="evidence" value="ECO:0007669"/>
    <property type="project" value="InterPro"/>
</dbReference>
<evidence type="ECO:0000256" key="5">
    <source>
        <dbReference type="ARBA" id="ARBA00022737"/>
    </source>
</evidence>
<dbReference type="InterPro" id="IPR011049">
    <property type="entry name" value="Serralysin-like_metalloprot_C"/>
</dbReference>
<keyword evidence="7" id="KW-0472">Membrane</keyword>
<organism evidence="9 10">
    <name type="scientific">Enterovirga rhinocerotis</name>
    <dbReference type="NCBI Taxonomy" id="1339210"/>
    <lineage>
        <taxon>Bacteria</taxon>
        <taxon>Pseudomonadati</taxon>
        <taxon>Pseudomonadota</taxon>
        <taxon>Alphaproteobacteria</taxon>
        <taxon>Hyphomicrobiales</taxon>
        <taxon>Methylobacteriaceae</taxon>
        <taxon>Enterovirga</taxon>
    </lineage>
</organism>
<evidence type="ECO:0000256" key="7">
    <source>
        <dbReference type="ARBA" id="ARBA00023136"/>
    </source>
</evidence>
<proteinExistence type="predicted"/>
<feature type="region of interest" description="Disordered" evidence="8">
    <location>
        <begin position="661"/>
        <end position="681"/>
    </location>
</feature>
<dbReference type="PRINTS" id="PR01488">
    <property type="entry name" value="RTXTOXINA"/>
</dbReference>